<keyword evidence="1" id="KW-1133">Transmembrane helix</keyword>
<organism evidence="2 3">
    <name type="scientific">Glycocaulis abyssi</name>
    <dbReference type="NCBI Taxonomy" id="1433403"/>
    <lineage>
        <taxon>Bacteria</taxon>
        <taxon>Pseudomonadati</taxon>
        <taxon>Pseudomonadota</taxon>
        <taxon>Alphaproteobacteria</taxon>
        <taxon>Maricaulales</taxon>
        <taxon>Maricaulaceae</taxon>
        <taxon>Glycocaulis</taxon>
    </lineage>
</organism>
<accession>A0ABV9NGY4</accession>
<reference evidence="3" key="1">
    <citation type="journal article" date="2019" name="Int. J. Syst. Evol. Microbiol.">
        <title>The Global Catalogue of Microorganisms (GCM) 10K type strain sequencing project: providing services to taxonomists for standard genome sequencing and annotation.</title>
        <authorList>
            <consortium name="The Broad Institute Genomics Platform"/>
            <consortium name="The Broad Institute Genome Sequencing Center for Infectious Disease"/>
            <person name="Wu L."/>
            <person name="Ma J."/>
        </authorList>
    </citation>
    <scope>NUCLEOTIDE SEQUENCE [LARGE SCALE GENOMIC DNA]</scope>
    <source>
        <strain evidence="3">CCUG 62981</strain>
    </source>
</reference>
<evidence type="ECO:0000313" key="3">
    <source>
        <dbReference type="Proteomes" id="UP001596024"/>
    </source>
</evidence>
<keyword evidence="1" id="KW-0472">Membrane</keyword>
<dbReference type="RefSeq" id="WP_371393142.1">
    <property type="nucleotide sequence ID" value="NZ_CP163421.1"/>
</dbReference>
<comment type="caution">
    <text evidence="2">The sequence shown here is derived from an EMBL/GenBank/DDBJ whole genome shotgun (WGS) entry which is preliminary data.</text>
</comment>
<keyword evidence="3" id="KW-1185">Reference proteome</keyword>
<gene>
    <name evidence="2" type="ORF">ACFPB0_14615</name>
</gene>
<evidence type="ECO:0000313" key="2">
    <source>
        <dbReference type="EMBL" id="MFC4726521.1"/>
    </source>
</evidence>
<protein>
    <submittedName>
        <fullName evidence="2">Uncharacterized protein</fullName>
    </submittedName>
</protein>
<dbReference type="EMBL" id="JBHSGQ010000018">
    <property type="protein sequence ID" value="MFC4726521.1"/>
    <property type="molecule type" value="Genomic_DNA"/>
</dbReference>
<feature type="transmembrane region" description="Helical" evidence="1">
    <location>
        <begin position="34"/>
        <end position="54"/>
    </location>
</feature>
<keyword evidence="1" id="KW-0812">Transmembrane</keyword>
<name>A0ABV9NGY4_9PROT</name>
<evidence type="ECO:0000256" key="1">
    <source>
        <dbReference type="SAM" id="Phobius"/>
    </source>
</evidence>
<sequence>MRRHDTSLGSNAAHSSWLRGGQVFIHTARMSLQIVRLMAVLCVITTMGTAFYLITQHANPVDQQNWMSVNMARLNTALGSNREFAVARHDRSNVRMPAERIGIGPQIPPGFSVRPAGQRVRPEGGI</sequence>
<proteinExistence type="predicted"/>
<dbReference type="Proteomes" id="UP001596024">
    <property type="component" value="Unassembled WGS sequence"/>
</dbReference>